<dbReference type="GO" id="GO:0003700">
    <property type="term" value="F:DNA-binding transcription factor activity"/>
    <property type="evidence" value="ECO:0007669"/>
    <property type="project" value="InterPro"/>
</dbReference>
<dbReference type="InterPro" id="IPR011256">
    <property type="entry name" value="Reg_factor_effector_dom_sf"/>
</dbReference>
<dbReference type="PROSITE" id="PS50937">
    <property type="entry name" value="HTH_MERR_2"/>
    <property type="match status" value="1"/>
</dbReference>
<dbReference type="AlphaFoldDB" id="A0A3N1XPY5"/>
<dbReference type="GO" id="GO:0003677">
    <property type="term" value="F:DNA binding"/>
    <property type="evidence" value="ECO:0007669"/>
    <property type="project" value="UniProtKB-KW"/>
</dbReference>
<dbReference type="PANTHER" id="PTHR30204:SF97">
    <property type="entry name" value="MERR FAMILY REGULATORY PROTEIN"/>
    <property type="match status" value="1"/>
</dbReference>
<feature type="domain" description="HTH merR-type" evidence="2">
    <location>
        <begin position="1"/>
        <end position="71"/>
    </location>
</feature>
<dbReference type="Proteomes" id="UP000273083">
    <property type="component" value="Unassembled WGS sequence"/>
</dbReference>
<dbReference type="CDD" id="cd01107">
    <property type="entry name" value="HTH_BmrR"/>
    <property type="match status" value="1"/>
</dbReference>
<dbReference type="PROSITE" id="PS00552">
    <property type="entry name" value="HTH_MERR_1"/>
    <property type="match status" value="1"/>
</dbReference>
<dbReference type="SMART" id="SM00871">
    <property type="entry name" value="AraC_E_bind"/>
    <property type="match status" value="1"/>
</dbReference>
<dbReference type="InterPro" id="IPR000551">
    <property type="entry name" value="MerR-type_HTH_dom"/>
</dbReference>
<dbReference type="Pfam" id="PF13411">
    <property type="entry name" value="MerR_1"/>
    <property type="match status" value="1"/>
</dbReference>
<protein>
    <submittedName>
        <fullName evidence="3">DNA-binding transcriptional MerR regulator</fullName>
    </submittedName>
</protein>
<dbReference type="PANTHER" id="PTHR30204">
    <property type="entry name" value="REDOX-CYCLING DRUG-SENSING TRANSCRIPTIONAL ACTIVATOR SOXR"/>
    <property type="match status" value="1"/>
</dbReference>
<keyword evidence="4" id="KW-1185">Reference proteome</keyword>
<keyword evidence="1 3" id="KW-0238">DNA-binding</keyword>
<comment type="caution">
    <text evidence="3">The sequence shown here is derived from an EMBL/GenBank/DDBJ whole genome shotgun (WGS) entry which is preliminary data.</text>
</comment>
<dbReference type="RefSeq" id="WP_123609233.1">
    <property type="nucleotide sequence ID" value="NZ_RJVG01000004.1"/>
</dbReference>
<name>A0A3N1XPY5_9FIRM</name>
<sequence>MLKIGDFSKLSRISIRMLRHYDEIGLLVPEEIDHFTNYRYYSENQLPLASRIKALKDMGFSLASVFEILKNYDNPKALEQYLMLKQTEIREQVKESNQRLLLLETTINRLRKEDSSMNYDVILKELPERYVASVRKTIDSYDKEGMLWNILMTETAPLHIQADNPCYTLAIFHDGEYKERDVDVEVQKSVKGDYKNTDNVVFKTVPPILMASATYKGSYDQVTEVNQAVANWILDNGYEFDGVNFCIYHVSPHETSNPEELVTEVCYPVKKK</sequence>
<gene>
    <name evidence="3" type="ORF">EDD66_104329</name>
</gene>
<evidence type="ECO:0000313" key="4">
    <source>
        <dbReference type="Proteomes" id="UP000273083"/>
    </source>
</evidence>
<organism evidence="3 4">
    <name type="scientific">Mobilisporobacter senegalensis</name>
    <dbReference type="NCBI Taxonomy" id="1329262"/>
    <lineage>
        <taxon>Bacteria</taxon>
        <taxon>Bacillati</taxon>
        <taxon>Bacillota</taxon>
        <taxon>Clostridia</taxon>
        <taxon>Lachnospirales</taxon>
        <taxon>Lachnospiraceae</taxon>
        <taxon>Mobilisporobacter</taxon>
    </lineage>
</organism>
<dbReference type="InterPro" id="IPR009061">
    <property type="entry name" value="DNA-bd_dom_put_sf"/>
</dbReference>
<dbReference type="Gene3D" id="3.20.80.10">
    <property type="entry name" value="Regulatory factor, effector binding domain"/>
    <property type="match status" value="1"/>
</dbReference>
<dbReference type="Gene3D" id="1.10.1660.10">
    <property type="match status" value="1"/>
</dbReference>
<dbReference type="InterPro" id="IPR010499">
    <property type="entry name" value="AraC_E-bd"/>
</dbReference>
<dbReference type="SUPFAM" id="SSF55136">
    <property type="entry name" value="Probable bacterial effector-binding domain"/>
    <property type="match status" value="1"/>
</dbReference>
<reference evidence="3 4" key="1">
    <citation type="submission" date="2018-11" db="EMBL/GenBank/DDBJ databases">
        <title>Genomic Encyclopedia of Type Strains, Phase IV (KMG-IV): sequencing the most valuable type-strain genomes for metagenomic binning, comparative biology and taxonomic classification.</title>
        <authorList>
            <person name="Goeker M."/>
        </authorList>
    </citation>
    <scope>NUCLEOTIDE SEQUENCE [LARGE SCALE GENOMIC DNA]</scope>
    <source>
        <strain evidence="3 4">DSM 26537</strain>
    </source>
</reference>
<dbReference type="SMART" id="SM00422">
    <property type="entry name" value="HTH_MERR"/>
    <property type="match status" value="1"/>
</dbReference>
<accession>A0A3N1XPY5</accession>
<evidence type="ECO:0000313" key="3">
    <source>
        <dbReference type="EMBL" id="ROR28740.1"/>
    </source>
</evidence>
<dbReference type="SUPFAM" id="SSF46955">
    <property type="entry name" value="Putative DNA-binding domain"/>
    <property type="match status" value="1"/>
</dbReference>
<dbReference type="EMBL" id="RJVG01000004">
    <property type="protein sequence ID" value="ROR28740.1"/>
    <property type="molecule type" value="Genomic_DNA"/>
</dbReference>
<dbReference type="InterPro" id="IPR029442">
    <property type="entry name" value="GyrI-like"/>
</dbReference>
<dbReference type="OrthoDB" id="9773308at2"/>
<proteinExistence type="predicted"/>
<evidence type="ECO:0000256" key="1">
    <source>
        <dbReference type="ARBA" id="ARBA00023125"/>
    </source>
</evidence>
<dbReference type="Pfam" id="PF06445">
    <property type="entry name" value="GyrI-like"/>
    <property type="match status" value="1"/>
</dbReference>
<evidence type="ECO:0000259" key="2">
    <source>
        <dbReference type="PROSITE" id="PS50937"/>
    </source>
</evidence>
<dbReference type="InterPro" id="IPR047057">
    <property type="entry name" value="MerR_fam"/>
</dbReference>